<dbReference type="SUPFAM" id="SSF53213">
    <property type="entry name" value="LigB-like"/>
    <property type="match status" value="1"/>
</dbReference>
<proteinExistence type="predicted"/>
<reference evidence="3 4" key="1">
    <citation type="submission" date="2016-10" db="EMBL/GenBank/DDBJ databases">
        <authorList>
            <person name="de Groot N.N."/>
        </authorList>
    </citation>
    <scope>NUCLEOTIDE SEQUENCE [LARGE SCALE GENOMIC DNA]</scope>
    <source>
        <strain evidence="3 4">DSM 29439</strain>
    </source>
</reference>
<dbReference type="Gene3D" id="3.40.830.10">
    <property type="entry name" value="LigB-like"/>
    <property type="match status" value="1"/>
</dbReference>
<dbReference type="Proteomes" id="UP000199650">
    <property type="component" value="Unassembled WGS sequence"/>
</dbReference>
<accession>A0A1I0NSC3</accession>
<dbReference type="PANTHER" id="PTHR30096:SF9">
    <property type="entry name" value="4-HYDROXYPHENYLACETATE CATABOLISM PROTEIN"/>
    <property type="match status" value="1"/>
</dbReference>
<evidence type="ECO:0000259" key="2">
    <source>
        <dbReference type="Pfam" id="PF02900"/>
    </source>
</evidence>
<evidence type="ECO:0000256" key="1">
    <source>
        <dbReference type="ARBA" id="ARBA00023002"/>
    </source>
</evidence>
<feature type="domain" description="Extradiol ring-cleavage dioxygenase class III enzyme subunit B" evidence="2">
    <location>
        <begin position="7"/>
        <end position="278"/>
    </location>
</feature>
<protein>
    <submittedName>
        <fullName evidence="3">3,4-dihydroxyphenylacetate 2,3-dioxygenase</fullName>
    </submittedName>
</protein>
<dbReference type="PANTHER" id="PTHR30096">
    <property type="entry name" value="4,5-DOPA DIOXYGENASE EXTRADIOL-LIKE PROTEIN"/>
    <property type="match status" value="1"/>
</dbReference>
<dbReference type="STRING" id="1173584.SAMN05444851_1052"/>
<evidence type="ECO:0000313" key="4">
    <source>
        <dbReference type="Proteomes" id="UP000199650"/>
    </source>
</evidence>
<gene>
    <name evidence="3" type="ORF">SAMN05444851_1052</name>
</gene>
<dbReference type="InterPro" id="IPR011984">
    <property type="entry name" value="HPCD"/>
</dbReference>
<dbReference type="OrthoDB" id="1676816at2"/>
<keyword evidence="4" id="KW-1185">Reference proteome</keyword>
<keyword evidence="3" id="KW-0223">Dioxygenase</keyword>
<dbReference type="Pfam" id="PF02900">
    <property type="entry name" value="LigB"/>
    <property type="match status" value="1"/>
</dbReference>
<dbReference type="GO" id="GO:0008687">
    <property type="term" value="F:3,4-dihydroxyphenylacetate 2,3-dioxygenase activity"/>
    <property type="evidence" value="ECO:0007669"/>
    <property type="project" value="InterPro"/>
</dbReference>
<dbReference type="GO" id="GO:0008198">
    <property type="term" value="F:ferrous iron binding"/>
    <property type="evidence" value="ECO:0007669"/>
    <property type="project" value="InterPro"/>
</dbReference>
<dbReference type="EMBL" id="FOJB01000001">
    <property type="protein sequence ID" value="SEW04420.1"/>
    <property type="molecule type" value="Genomic_DNA"/>
</dbReference>
<evidence type="ECO:0000313" key="3">
    <source>
        <dbReference type="EMBL" id="SEW04420.1"/>
    </source>
</evidence>
<dbReference type="AlphaFoldDB" id="A0A1I0NSC3"/>
<organism evidence="3 4">
    <name type="scientific">Aliiroseovarius sediminilitoris</name>
    <dbReference type="NCBI Taxonomy" id="1173584"/>
    <lineage>
        <taxon>Bacteria</taxon>
        <taxon>Pseudomonadati</taxon>
        <taxon>Pseudomonadota</taxon>
        <taxon>Alphaproteobacteria</taxon>
        <taxon>Rhodobacterales</taxon>
        <taxon>Paracoccaceae</taxon>
        <taxon>Aliiroseovarius</taxon>
    </lineage>
</organism>
<dbReference type="InterPro" id="IPR004183">
    <property type="entry name" value="Xdiol_dOase_suB"/>
</dbReference>
<dbReference type="RefSeq" id="WP_091428901.1">
    <property type="nucleotide sequence ID" value="NZ_FOJB01000001.1"/>
</dbReference>
<name>A0A1I0NSC3_9RHOB</name>
<dbReference type="NCBIfam" id="TIGR02298">
    <property type="entry name" value="HpaD_Fe"/>
    <property type="match status" value="1"/>
</dbReference>
<dbReference type="CDD" id="cd07370">
    <property type="entry name" value="HPCD"/>
    <property type="match status" value="1"/>
</dbReference>
<sequence length="280" mass="31406">MGQIVQAAKITHVPSIWMSHTMEKYKGIRQPAIDGYAKLRQDAIDRGVETFIVFDTHWITNQGFHLNAKPHHKGRFISHELPHMLADMEFDYLGDSELAASILSVLEERGERAMGHAQPDLGMEYGTLLPMHFINEGVNARVLPVAVNQFSSIEENRRWGAAIAEGICRSDRKVSIFASGSLSHDFTPNERSVDGLNSVNGEFNRQMDMRVLELWESGRWEEFLDLLPDYAVKCTGECAMNDTALLFGALGWKDYEGEIDIYTPYFGSSGTGQANISFSV</sequence>
<keyword evidence="1" id="KW-0560">Oxidoreductase</keyword>